<evidence type="ECO:0008006" key="7">
    <source>
        <dbReference type="Google" id="ProtNLM"/>
    </source>
</evidence>
<feature type="compositionally biased region" description="Polar residues" evidence="4">
    <location>
        <begin position="45"/>
        <end position="55"/>
    </location>
</feature>
<evidence type="ECO:0000256" key="3">
    <source>
        <dbReference type="SAM" id="Coils"/>
    </source>
</evidence>
<name>A0A1J7I8L8_LUPAN</name>
<feature type="compositionally biased region" description="Polar residues" evidence="4">
    <location>
        <begin position="1"/>
        <end position="25"/>
    </location>
</feature>
<feature type="region of interest" description="Disordered" evidence="4">
    <location>
        <begin position="1"/>
        <end position="163"/>
    </location>
</feature>
<dbReference type="STRING" id="3871.A0A1J7I8L8"/>
<feature type="compositionally biased region" description="Basic and acidic residues" evidence="4">
    <location>
        <begin position="824"/>
        <end position="861"/>
    </location>
</feature>
<accession>A0A1J7I8L8</accession>
<comment type="similarity">
    <text evidence="1">Belongs to the WEB family.</text>
</comment>
<evidence type="ECO:0000313" key="6">
    <source>
        <dbReference type="Proteomes" id="UP000188354"/>
    </source>
</evidence>
<feature type="compositionally biased region" description="Polar residues" evidence="4">
    <location>
        <begin position="86"/>
        <end position="137"/>
    </location>
</feature>
<feature type="region of interest" description="Disordered" evidence="4">
    <location>
        <begin position="787"/>
        <end position="927"/>
    </location>
</feature>
<dbReference type="Gramene" id="OIW11145">
    <property type="protein sequence ID" value="OIW11145"/>
    <property type="gene ID" value="TanjilG_22952"/>
</dbReference>
<dbReference type="OrthoDB" id="6350175at2759"/>
<dbReference type="PANTHER" id="PTHR23160:SF14">
    <property type="entry name" value="WEB FAMILY PROTEIN-RELATED"/>
    <property type="match status" value="1"/>
</dbReference>
<reference evidence="5 6" key="1">
    <citation type="journal article" date="2017" name="Plant Biotechnol. J.">
        <title>A comprehensive draft genome sequence for lupin (Lupinus angustifolius), an emerging health food: insights into plant-microbe interactions and legume evolution.</title>
        <authorList>
            <person name="Hane J.K."/>
            <person name="Ming Y."/>
            <person name="Kamphuis L.G."/>
            <person name="Nelson M.N."/>
            <person name="Garg G."/>
            <person name="Atkins C.A."/>
            <person name="Bayer P.E."/>
            <person name="Bravo A."/>
            <person name="Bringans S."/>
            <person name="Cannon S."/>
            <person name="Edwards D."/>
            <person name="Foley R."/>
            <person name="Gao L.L."/>
            <person name="Harrison M.J."/>
            <person name="Huang W."/>
            <person name="Hurgobin B."/>
            <person name="Li S."/>
            <person name="Liu C.W."/>
            <person name="McGrath A."/>
            <person name="Morahan G."/>
            <person name="Murray J."/>
            <person name="Weller J."/>
            <person name="Jian J."/>
            <person name="Singh K.B."/>
        </authorList>
    </citation>
    <scope>NUCLEOTIDE SEQUENCE [LARGE SCALE GENOMIC DNA]</scope>
    <source>
        <strain evidence="6">cv. Tanjil</strain>
        <tissue evidence="5">Whole plant</tissue>
    </source>
</reference>
<organism evidence="5 6">
    <name type="scientific">Lupinus angustifolius</name>
    <name type="common">Narrow-leaved blue lupine</name>
    <dbReference type="NCBI Taxonomy" id="3871"/>
    <lineage>
        <taxon>Eukaryota</taxon>
        <taxon>Viridiplantae</taxon>
        <taxon>Streptophyta</taxon>
        <taxon>Embryophyta</taxon>
        <taxon>Tracheophyta</taxon>
        <taxon>Spermatophyta</taxon>
        <taxon>Magnoliopsida</taxon>
        <taxon>eudicotyledons</taxon>
        <taxon>Gunneridae</taxon>
        <taxon>Pentapetalae</taxon>
        <taxon>rosids</taxon>
        <taxon>fabids</taxon>
        <taxon>Fabales</taxon>
        <taxon>Fabaceae</taxon>
        <taxon>Papilionoideae</taxon>
        <taxon>50 kb inversion clade</taxon>
        <taxon>genistoids sensu lato</taxon>
        <taxon>core genistoids</taxon>
        <taxon>Genisteae</taxon>
        <taxon>Lupinus</taxon>
    </lineage>
</organism>
<feature type="coiled-coil region" evidence="3">
    <location>
        <begin position="459"/>
        <end position="595"/>
    </location>
</feature>
<dbReference type="InterPro" id="IPR008545">
    <property type="entry name" value="Web"/>
</dbReference>
<dbReference type="PANTHER" id="PTHR23160">
    <property type="entry name" value="SYNAPTONEMAL COMPLEX PROTEIN-RELATED"/>
    <property type="match status" value="1"/>
</dbReference>
<dbReference type="OMA" id="VEWEQRE"/>
<keyword evidence="2 3" id="KW-0175">Coiled coil</keyword>
<feature type="coiled-coil region" evidence="3">
    <location>
        <begin position="330"/>
        <end position="364"/>
    </location>
</feature>
<evidence type="ECO:0000256" key="4">
    <source>
        <dbReference type="SAM" id="MobiDB-lite"/>
    </source>
</evidence>
<dbReference type="GO" id="GO:0007131">
    <property type="term" value="P:reciprocal meiotic recombination"/>
    <property type="evidence" value="ECO:0007669"/>
    <property type="project" value="TreeGrafter"/>
</dbReference>
<feature type="compositionally biased region" description="Basic residues" evidence="4">
    <location>
        <begin position="917"/>
        <end position="927"/>
    </location>
</feature>
<feature type="compositionally biased region" description="Polar residues" evidence="4">
    <location>
        <begin position="63"/>
        <end position="78"/>
    </location>
</feature>
<sequence>MASKSRSSLSETPNKATPATPNKALTATAIKASPATANKAPSPATPNKASTTTPRVSKLSKGVSKSESESPSPLQNLRLSVEKSPRSLNSKPTELSRSLNSKPTELSRSLNSKPTESPQSLNSKPTERSPWSLTSKPTVERKSPRPTSTPPDKQPPRAAKGSELQAQLNLAQDDLKKAKEQLIQAEEEKAKAIDELKEAQKVADEVNERLKEALVAQKRAEEDSEIEKFRAVELEQAGIEAAQKKEEEWKKELESVRGQHALDVSSLLSATQELQRIKQELAMTCDAKNQALSHADDVTKVAEIQAEKAEVLSSEVMRLKALLDSKLEMEASENNNVLELQRRIEALKQELEKAQGFEKKLTEKEIYIEQLNVELEAAKMAESYAHSVLEEWKKKVDELEVRVEEANKLERSASASLESVMKQLEGNSELLHDAESEISSIKEKAGLLEMTIRTQRGDLEDSERRLLVAKEESVEMSKKVESLQYELETVTEEKAQALSNEKLAASSVQTLLEEKNKLINELEVSRDEEEKSKKAMESLASALHEVSAEARDAKEKLLANHAEHESYEAQIEDLKLVLKATNEKYESMLDEARQEIYLLTSGIENSKGVIENSKEEWEQRELHLVSCLKETEEVNSSLGKDVNRLISLLKETEEEASAKREEESQLKENLKEVEAEVLHLREAVEEAKAESMKLKESLFDKENEIQNIFEENELLQSRELASIKKVEELSKLLEEATTRNQTSEENGDLTDSEKDYDLLPKVVEFSEQNGHGGEDISEVKLSVFANEEELKQSSQEEMEESVVLNDDKPEKVESPKPENVTVNEVDRSKQKDDKVEVEFKMWEKKEFSSEREPKEEVESKNVDGGGGEGFGKVNDDGASVTEKENVDDGVLSSPSKQQEQQSKKKKKPLLSKFGSLLKKKSGSHNHK</sequence>
<dbReference type="EMBL" id="CM007366">
    <property type="protein sequence ID" value="OIW11145.1"/>
    <property type="molecule type" value="Genomic_DNA"/>
</dbReference>
<dbReference type="AlphaFoldDB" id="A0A1J7I8L8"/>
<protein>
    <recommendedName>
        <fullName evidence="7">WEB family protein</fullName>
    </recommendedName>
</protein>
<dbReference type="Pfam" id="PF05701">
    <property type="entry name" value="WEMBL"/>
    <property type="match status" value="1"/>
</dbReference>
<gene>
    <name evidence="5" type="ORF">TanjilG_22952</name>
</gene>
<keyword evidence="6" id="KW-1185">Reference proteome</keyword>
<evidence type="ECO:0000256" key="2">
    <source>
        <dbReference type="ARBA" id="ARBA00023054"/>
    </source>
</evidence>
<proteinExistence type="inferred from homology"/>
<evidence type="ECO:0000313" key="5">
    <source>
        <dbReference type="EMBL" id="OIW11145.1"/>
    </source>
</evidence>
<feature type="compositionally biased region" description="Low complexity" evidence="4">
    <location>
        <begin position="891"/>
        <end position="900"/>
    </location>
</feature>
<feature type="compositionally biased region" description="Basic and acidic residues" evidence="4">
    <location>
        <begin position="805"/>
        <end position="816"/>
    </location>
</feature>
<evidence type="ECO:0000256" key="1">
    <source>
        <dbReference type="ARBA" id="ARBA00005485"/>
    </source>
</evidence>
<dbReference type="Proteomes" id="UP000188354">
    <property type="component" value="Chromosome LG06"/>
</dbReference>
<dbReference type="KEGG" id="lang:109348560"/>
<feature type="region of interest" description="Disordered" evidence="4">
    <location>
        <begin position="735"/>
        <end position="755"/>
    </location>
</feature>